<reference evidence="2" key="1">
    <citation type="submission" date="2024-07" db="EMBL/GenBank/DDBJ databases">
        <authorList>
            <person name="Li J."/>
            <person name="Wei H."/>
            <person name="Ma J."/>
        </authorList>
    </citation>
    <scope>NUCLEOTIDE SEQUENCE</scope>
    <source>
        <strain evidence="2">AMU7</strain>
    </source>
</reference>
<dbReference type="AlphaFoldDB" id="A0AB39YN47"/>
<protein>
    <submittedName>
        <fullName evidence="2">DUF6597 domain-containing transcriptional factor</fullName>
    </submittedName>
</protein>
<dbReference type="InterPro" id="IPR018060">
    <property type="entry name" value="HTH_AraC"/>
</dbReference>
<dbReference type="GO" id="GO:0003700">
    <property type="term" value="F:DNA-binding transcription factor activity"/>
    <property type="evidence" value="ECO:0007669"/>
    <property type="project" value="InterPro"/>
</dbReference>
<dbReference type="GO" id="GO:0043565">
    <property type="term" value="F:sequence-specific DNA binding"/>
    <property type="evidence" value="ECO:0007669"/>
    <property type="project" value="InterPro"/>
</dbReference>
<name>A0AB39YN47_9MICC</name>
<gene>
    <name evidence="2" type="ORF">ABQM86_01265</name>
</gene>
<dbReference type="InterPro" id="IPR046532">
    <property type="entry name" value="DUF6597"/>
</dbReference>
<organism evidence="2">
    <name type="scientific">Paenarthrobacter sp. AMU7</name>
    <dbReference type="NCBI Taxonomy" id="3162492"/>
    <lineage>
        <taxon>Bacteria</taxon>
        <taxon>Bacillati</taxon>
        <taxon>Actinomycetota</taxon>
        <taxon>Actinomycetes</taxon>
        <taxon>Micrococcales</taxon>
        <taxon>Micrococcaceae</taxon>
        <taxon>Paenarthrobacter</taxon>
    </lineage>
</organism>
<evidence type="ECO:0000313" key="2">
    <source>
        <dbReference type="EMBL" id="XDV71854.1"/>
    </source>
</evidence>
<dbReference type="EMBL" id="CP165735">
    <property type="protein sequence ID" value="XDV71854.1"/>
    <property type="molecule type" value="Genomic_DNA"/>
</dbReference>
<feature type="domain" description="HTH araC/xylS-type" evidence="1">
    <location>
        <begin position="164"/>
        <end position="265"/>
    </location>
</feature>
<dbReference type="Pfam" id="PF20240">
    <property type="entry name" value="DUF6597"/>
    <property type="match status" value="1"/>
</dbReference>
<dbReference type="SMART" id="SM00342">
    <property type="entry name" value="HTH_ARAC"/>
    <property type="match status" value="1"/>
</dbReference>
<accession>A0AB39YN47</accession>
<dbReference type="Gene3D" id="1.10.10.60">
    <property type="entry name" value="Homeodomain-like"/>
    <property type="match status" value="1"/>
</dbReference>
<dbReference type="Pfam" id="PF12833">
    <property type="entry name" value="HTH_18"/>
    <property type="match status" value="1"/>
</dbReference>
<sequence length="284" mass="31088">MFYEECPAPPGLQPFVTQLWFVRAQPQARYEKILPGPSAHLILNLSDPYRLITPPEGGTAPTLSEAGATEVSTGFYAGLQRSYVISENPDQLFNIGARLAPYGLAAFTNRPPSEFQNRVVDAESIFPGFSLLRSQLTTAGPEEAFAALASFLEAQLRPGYAADPRTMHAVETLAKEDVEISVVAAGLGISASTLERIMMRDCGTTAKAYSDVCRFNRLVNQAAALPMGSIPGRELLHLADYYDQPHLIRSFRRFSGFTPTEYLQVVQNYGAEYATFIPLEEVAG</sequence>
<proteinExistence type="predicted"/>
<dbReference type="RefSeq" id="WP_280625700.1">
    <property type="nucleotide sequence ID" value="NZ_CP165735.1"/>
</dbReference>
<dbReference type="PROSITE" id="PS01124">
    <property type="entry name" value="HTH_ARAC_FAMILY_2"/>
    <property type="match status" value="1"/>
</dbReference>
<evidence type="ECO:0000259" key="1">
    <source>
        <dbReference type="PROSITE" id="PS01124"/>
    </source>
</evidence>